<organism evidence="2 3">
    <name type="scientific">Mytilus galloprovincialis</name>
    <name type="common">Mediterranean mussel</name>
    <dbReference type="NCBI Taxonomy" id="29158"/>
    <lineage>
        <taxon>Eukaryota</taxon>
        <taxon>Metazoa</taxon>
        <taxon>Spiralia</taxon>
        <taxon>Lophotrochozoa</taxon>
        <taxon>Mollusca</taxon>
        <taxon>Bivalvia</taxon>
        <taxon>Autobranchia</taxon>
        <taxon>Pteriomorphia</taxon>
        <taxon>Mytilida</taxon>
        <taxon>Mytiloidea</taxon>
        <taxon>Mytilidae</taxon>
        <taxon>Mytilinae</taxon>
        <taxon>Mytilus</taxon>
    </lineage>
</organism>
<dbReference type="SUPFAM" id="SSF52540">
    <property type="entry name" value="P-loop containing nucleoside triphosphate hydrolases"/>
    <property type="match status" value="1"/>
</dbReference>
<reference evidence="2 3" key="1">
    <citation type="journal article" date="2016" name="PLoS ONE">
        <title>A First Insight into the Genome of the Filter-Feeder Mussel Mytilus galloprovincialis.</title>
        <authorList>
            <person name="Murgarella M."/>
            <person name="Puiu D."/>
            <person name="Novoa B."/>
            <person name="Figueras A."/>
            <person name="Posada D."/>
            <person name="Canchaya C."/>
        </authorList>
    </citation>
    <scope>NUCLEOTIDE SEQUENCE [LARGE SCALE GENOMIC DNA]</scope>
    <source>
        <tissue evidence="2">Muscle</tissue>
    </source>
</reference>
<accession>A0A3L5TSX9</accession>
<name>A0A3L5TSX9_MYTGA</name>
<dbReference type="PANTHER" id="PTHR14074:SF16">
    <property type="entry name" value="ANTIVIRAL INNATE IMMUNE RESPONSE RECEPTOR RIG-I"/>
    <property type="match status" value="1"/>
</dbReference>
<keyword evidence="2" id="KW-0547">Nucleotide-binding</keyword>
<dbReference type="GO" id="GO:0005737">
    <property type="term" value="C:cytoplasm"/>
    <property type="evidence" value="ECO:0007669"/>
    <property type="project" value="TreeGrafter"/>
</dbReference>
<sequence>MAFPQDGKPNRLLVSSFLIEHMHDCTDLYDALNKPPKQRSEIRYIQWIAETKDKVEHLYAECLEVNSLLEVDQVCNVITQGYADESAASQNAKTAEETDIVNKLKEVFVDIREIGRKIEKNPDVKALVELLDREYQKCKEDSRFLIFVKTRATARALVDVLPDYLRSAYLTGSHKCIDEDGLPAAEQIAVLENFKNGDHLCVVATSVASEGLDIPLCNLMIRYRFRANEISSLQMRVIR</sequence>
<dbReference type="Pfam" id="PF00271">
    <property type="entry name" value="Helicase_C"/>
    <property type="match status" value="1"/>
</dbReference>
<dbReference type="Gene3D" id="3.40.50.300">
    <property type="entry name" value="P-loop containing nucleotide triphosphate hydrolases"/>
    <property type="match status" value="1"/>
</dbReference>
<feature type="domain" description="Helicase C-terminal" evidence="1">
    <location>
        <begin position="130"/>
        <end position="239"/>
    </location>
</feature>
<dbReference type="EMBL" id="KV585245">
    <property type="protein sequence ID" value="OPL33041.1"/>
    <property type="molecule type" value="Genomic_DNA"/>
</dbReference>
<keyword evidence="2" id="KW-0067">ATP-binding</keyword>
<protein>
    <submittedName>
        <fullName evidence="2">Dicer (Drh-1)-like related helicase family member</fullName>
    </submittedName>
</protein>
<dbReference type="InterPro" id="IPR051363">
    <property type="entry name" value="RLR_Helicase"/>
</dbReference>
<evidence type="ECO:0000313" key="3">
    <source>
        <dbReference type="Proteomes" id="UP000266721"/>
    </source>
</evidence>
<dbReference type="PANTHER" id="PTHR14074">
    <property type="entry name" value="HELICASE WITH DEATH DOMAIN-RELATED"/>
    <property type="match status" value="1"/>
</dbReference>
<dbReference type="Proteomes" id="UP000266721">
    <property type="component" value="Unassembled WGS sequence"/>
</dbReference>
<comment type="caution">
    <text evidence="2">The sequence shown here is derived from an EMBL/GenBank/DDBJ whole genome shotgun (WGS) entry which is preliminary data.</text>
</comment>
<dbReference type="InterPro" id="IPR001650">
    <property type="entry name" value="Helicase_C-like"/>
</dbReference>
<keyword evidence="2" id="KW-0378">Hydrolase</keyword>
<evidence type="ECO:0000259" key="1">
    <source>
        <dbReference type="PROSITE" id="PS51194"/>
    </source>
</evidence>
<dbReference type="SMART" id="SM00490">
    <property type="entry name" value="HELICc"/>
    <property type="match status" value="1"/>
</dbReference>
<keyword evidence="3" id="KW-1185">Reference proteome</keyword>
<dbReference type="GO" id="GO:0004386">
    <property type="term" value="F:helicase activity"/>
    <property type="evidence" value="ECO:0007669"/>
    <property type="project" value="UniProtKB-KW"/>
</dbReference>
<gene>
    <name evidence="2" type="ORF">AM593_01939</name>
</gene>
<dbReference type="AlphaFoldDB" id="A0A3L5TSX9"/>
<dbReference type="SMR" id="A0A3L5TSX9"/>
<dbReference type="PROSITE" id="PS51194">
    <property type="entry name" value="HELICASE_CTER"/>
    <property type="match status" value="1"/>
</dbReference>
<dbReference type="InterPro" id="IPR027417">
    <property type="entry name" value="P-loop_NTPase"/>
</dbReference>
<feature type="non-terminal residue" evidence="2">
    <location>
        <position position="1"/>
    </location>
</feature>
<keyword evidence="2" id="KW-0347">Helicase</keyword>
<proteinExistence type="predicted"/>
<evidence type="ECO:0000313" key="2">
    <source>
        <dbReference type="EMBL" id="OPL33041.1"/>
    </source>
</evidence>